<proteinExistence type="predicted"/>
<dbReference type="RefSeq" id="WP_072337132.1">
    <property type="nucleotide sequence ID" value="NZ_DBGALU010000097.1"/>
</dbReference>
<dbReference type="Pfam" id="PF19364">
    <property type="entry name" value="DUF5940"/>
    <property type="match status" value="1"/>
</dbReference>
<dbReference type="GO" id="GO:0016746">
    <property type="term" value="F:acyltransferase activity"/>
    <property type="evidence" value="ECO:0007669"/>
    <property type="project" value="InterPro"/>
</dbReference>
<name>A0A1K1LHT2_9BACT</name>
<organism evidence="2 3">
    <name type="scientific">Desulfovibrio piger</name>
    <dbReference type="NCBI Taxonomy" id="901"/>
    <lineage>
        <taxon>Bacteria</taxon>
        <taxon>Pseudomonadati</taxon>
        <taxon>Thermodesulfobacteriota</taxon>
        <taxon>Desulfovibrionia</taxon>
        <taxon>Desulfovibrionales</taxon>
        <taxon>Desulfovibrionaceae</taxon>
        <taxon>Desulfovibrio</taxon>
    </lineage>
</organism>
<dbReference type="NCBIfam" id="NF040746">
    <property type="entry name" value="reduct_C_beta"/>
    <property type="match status" value="1"/>
</dbReference>
<feature type="domain" description="DUF5940" evidence="1">
    <location>
        <begin position="346"/>
        <end position="510"/>
    </location>
</feature>
<dbReference type="InterPro" id="IPR016039">
    <property type="entry name" value="Thiolase-like"/>
</dbReference>
<evidence type="ECO:0000313" key="3">
    <source>
        <dbReference type="Proteomes" id="UP000186323"/>
    </source>
</evidence>
<dbReference type="InterPro" id="IPR045984">
    <property type="entry name" value="DUF5940"/>
</dbReference>
<evidence type="ECO:0000259" key="1">
    <source>
        <dbReference type="Pfam" id="PF19364"/>
    </source>
</evidence>
<protein>
    <submittedName>
        <fullName evidence="2">Glycine/sarcosine/betaine reductase component C chain 1</fullName>
    </submittedName>
</protein>
<evidence type="ECO:0000313" key="2">
    <source>
        <dbReference type="EMBL" id="SFV74261.1"/>
    </source>
</evidence>
<dbReference type="OrthoDB" id="9762068at2"/>
<reference evidence="3" key="1">
    <citation type="submission" date="2016-10" db="EMBL/GenBank/DDBJ databases">
        <authorList>
            <person name="Wegmann U."/>
        </authorList>
    </citation>
    <scope>NUCLEOTIDE SEQUENCE [LARGE SCALE GENOMIC DNA]</scope>
</reference>
<dbReference type="AlphaFoldDB" id="A0A1K1LHT2"/>
<gene>
    <name evidence="2" type="ORF">DESPIGER_2442</name>
</gene>
<dbReference type="KEGG" id="dpg:DESPIGER_2442"/>
<accession>A0A1K1LHT2</accession>
<keyword evidence="3" id="KW-1185">Reference proteome</keyword>
<dbReference type="EMBL" id="LT630450">
    <property type="protein sequence ID" value="SFV74261.1"/>
    <property type="molecule type" value="Genomic_DNA"/>
</dbReference>
<dbReference type="SUPFAM" id="SSF53901">
    <property type="entry name" value="Thiolase-like"/>
    <property type="match status" value="1"/>
</dbReference>
<sequence>MNTVGIRATAYCLNFAPELALHYGGTPAQERRSGRDPGFLQALEAQAQTYGQAQAYAPNKTYIGAMSIDELQAAPRPWTEHPCEPARFGKFGEIMPEDELLGLMDICDVFDLIWLEEGFAARVAQRLARDPVLGPEQLGRLEKGHPAAEIADMVEQHQALPLYHEGRVAGCCRRAHDTDENLSAGIMLENLACKASGVLALLHLLRNAGLAPGDIDFVVECSEEAVGDALQRGGGNMAKAVAEICGCGNASGFDIRGFCAGPVASVIAAASMVASGTRANVAVISGGSLPKLYMNARDHIRKGAVPLENCIGSFALLLTPDDGTCPVIRLDCLGKHSVAAGAAPQAITAALTFEPLARAGLALTDVDKYAPELHNAEITFPAGAGNVPEANYKMIAALAVMKGQLAREDLGRFVAERGMPGFVATQGHIPSGVPYVGHALEAFRAGTLRRAMIIGKGSLFLGRLTNLADGASFIMEQPGDRAAGNGAPGKDEVLDVLLDALEELAVTLQKA</sequence>
<dbReference type="Gene3D" id="3.40.47.10">
    <property type="match status" value="1"/>
</dbReference>
<dbReference type="Proteomes" id="UP000186323">
    <property type="component" value="Chromosome I"/>
</dbReference>